<dbReference type="InterPro" id="IPR001471">
    <property type="entry name" value="AP2/ERF_dom"/>
</dbReference>
<evidence type="ECO:0000256" key="7">
    <source>
        <dbReference type="ARBA" id="ARBA00024343"/>
    </source>
</evidence>
<feature type="region of interest" description="Disordered" evidence="8">
    <location>
        <begin position="1"/>
        <end position="72"/>
    </location>
</feature>
<dbReference type="SUPFAM" id="SSF54171">
    <property type="entry name" value="DNA-binding domain"/>
    <property type="match status" value="1"/>
</dbReference>
<keyword evidence="6" id="KW-0539">Nucleus</keyword>
<dbReference type="InterPro" id="IPR016177">
    <property type="entry name" value="DNA-bd_dom_sf"/>
</dbReference>
<keyword evidence="5" id="KW-0804">Transcription</keyword>
<dbReference type="Pfam" id="PF00847">
    <property type="entry name" value="AP2"/>
    <property type="match status" value="1"/>
</dbReference>
<evidence type="ECO:0000256" key="5">
    <source>
        <dbReference type="ARBA" id="ARBA00023163"/>
    </source>
</evidence>
<dbReference type="PRINTS" id="PR00367">
    <property type="entry name" value="ETHRSPELEMNT"/>
</dbReference>
<dbReference type="AlphaFoldDB" id="A0AAV8SRS7"/>
<protein>
    <recommendedName>
        <fullName evidence="9">AP2/ERF domain-containing protein</fullName>
    </recommendedName>
</protein>
<evidence type="ECO:0000313" key="10">
    <source>
        <dbReference type="EMBL" id="KAJ8754714.1"/>
    </source>
</evidence>
<feature type="compositionally biased region" description="Low complexity" evidence="8">
    <location>
        <begin position="14"/>
        <end position="29"/>
    </location>
</feature>
<dbReference type="PANTHER" id="PTHR31985">
    <property type="entry name" value="ETHYLENE-RESPONSIVE TRANSCRIPTION FACTOR ERF042-RELATED"/>
    <property type="match status" value="1"/>
</dbReference>
<comment type="caution">
    <text evidence="10">The sequence shown here is derived from an EMBL/GenBank/DDBJ whole genome shotgun (WGS) entry which is preliminary data.</text>
</comment>
<dbReference type="GO" id="GO:0005634">
    <property type="term" value="C:nucleus"/>
    <property type="evidence" value="ECO:0007669"/>
    <property type="project" value="UniProtKB-SubCell"/>
</dbReference>
<keyword evidence="3" id="KW-0238">DNA-binding</keyword>
<reference evidence="10 11" key="1">
    <citation type="submission" date="2021-09" db="EMBL/GenBank/DDBJ databases">
        <title>Genomic insights and catalytic innovation underlie evolution of tropane alkaloids biosynthesis.</title>
        <authorList>
            <person name="Wang Y.-J."/>
            <person name="Tian T."/>
            <person name="Huang J.-P."/>
            <person name="Huang S.-X."/>
        </authorList>
    </citation>
    <scope>NUCLEOTIDE SEQUENCE [LARGE SCALE GENOMIC DNA]</scope>
    <source>
        <strain evidence="10">KIB-2018</strain>
        <tissue evidence="10">Leaf</tissue>
    </source>
</reference>
<dbReference type="PROSITE" id="PS51032">
    <property type="entry name" value="AP2_ERF"/>
    <property type="match status" value="1"/>
</dbReference>
<dbReference type="SMART" id="SM00380">
    <property type="entry name" value="AP2"/>
    <property type="match status" value="1"/>
</dbReference>
<evidence type="ECO:0000256" key="6">
    <source>
        <dbReference type="ARBA" id="ARBA00023242"/>
    </source>
</evidence>
<keyword evidence="2" id="KW-0805">Transcription regulation</keyword>
<evidence type="ECO:0000256" key="2">
    <source>
        <dbReference type="ARBA" id="ARBA00023015"/>
    </source>
</evidence>
<evidence type="ECO:0000256" key="8">
    <source>
        <dbReference type="SAM" id="MobiDB-lite"/>
    </source>
</evidence>
<evidence type="ECO:0000256" key="1">
    <source>
        <dbReference type="ARBA" id="ARBA00004123"/>
    </source>
</evidence>
<evidence type="ECO:0000256" key="4">
    <source>
        <dbReference type="ARBA" id="ARBA00023159"/>
    </source>
</evidence>
<dbReference type="Gene3D" id="3.30.730.10">
    <property type="entry name" value="AP2/ERF domain"/>
    <property type="match status" value="1"/>
</dbReference>
<dbReference type="InterPro" id="IPR036955">
    <property type="entry name" value="AP2/ERF_dom_sf"/>
</dbReference>
<feature type="compositionally biased region" description="Basic and acidic residues" evidence="8">
    <location>
        <begin position="30"/>
        <end position="47"/>
    </location>
</feature>
<dbReference type="Proteomes" id="UP001159364">
    <property type="component" value="Linkage Group LG09"/>
</dbReference>
<dbReference type="EMBL" id="JAIWQS010000009">
    <property type="protein sequence ID" value="KAJ8754714.1"/>
    <property type="molecule type" value="Genomic_DNA"/>
</dbReference>
<comment type="similarity">
    <text evidence="7">Belongs to the AP2/ERF transcription factor family. ERF subfamily.</text>
</comment>
<dbReference type="CDD" id="cd00018">
    <property type="entry name" value="AP2"/>
    <property type="match status" value="1"/>
</dbReference>
<dbReference type="InterPro" id="IPR051032">
    <property type="entry name" value="AP2/ERF_TF_ERF_subfamily"/>
</dbReference>
<accession>A0AAV8SRS7</accession>
<dbReference type="FunFam" id="3.30.730.10:FF:000001">
    <property type="entry name" value="Ethylene-responsive transcription factor 2"/>
    <property type="match status" value="1"/>
</dbReference>
<evidence type="ECO:0000259" key="9">
    <source>
        <dbReference type="PROSITE" id="PS51032"/>
    </source>
</evidence>
<dbReference type="GO" id="GO:0003677">
    <property type="term" value="F:DNA binding"/>
    <property type="evidence" value="ECO:0007669"/>
    <property type="project" value="UniProtKB-KW"/>
</dbReference>
<name>A0AAV8SRS7_9ROSI</name>
<sequence length="243" mass="27318">METSPSESEAQFISSSYCNSSSSYSSTSDKSTETKTSKIYKRNHEPRDDDGDQCVKKVKSNGNASRPPTYRGVRMRQWGKWVSEIREPKKNSRIWLGTFPTPEMAARAHDVAALTIKGSSACLNFPELVHQLPRPITASPKDIQAAAALAAALDPKKSHVEDEILPVAPRSPDSSITYVDTQESSNSPRWNDDDTFMDLPDLFSDICNQFDGFRFFSLWQLAVPETCDTGFSWYHPHPSLWDY</sequence>
<proteinExistence type="inferred from homology"/>
<keyword evidence="11" id="KW-1185">Reference proteome</keyword>
<comment type="subcellular location">
    <subcellularLocation>
        <location evidence="1">Nucleus</location>
    </subcellularLocation>
</comment>
<evidence type="ECO:0000313" key="11">
    <source>
        <dbReference type="Proteomes" id="UP001159364"/>
    </source>
</evidence>
<organism evidence="10 11">
    <name type="scientific">Erythroxylum novogranatense</name>
    <dbReference type="NCBI Taxonomy" id="1862640"/>
    <lineage>
        <taxon>Eukaryota</taxon>
        <taxon>Viridiplantae</taxon>
        <taxon>Streptophyta</taxon>
        <taxon>Embryophyta</taxon>
        <taxon>Tracheophyta</taxon>
        <taxon>Spermatophyta</taxon>
        <taxon>Magnoliopsida</taxon>
        <taxon>eudicotyledons</taxon>
        <taxon>Gunneridae</taxon>
        <taxon>Pentapetalae</taxon>
        <taxon>rosids</taxon>
        <taxon>fabids</taxon>
        <taxon>Malpighiales</taxon>
        <taxon>Erythroxylaceae</taxon>
        <taxon>Erythroxylum</taxon>
    </lineage>
</organism>
<evidence type="ECO:0000256" key="3">
    <source>
        <dbReference type="ARBA" id="ARBA00023125"/>
    </source>
</evidence>
<dbReference type="PANTHER" id="PTHR31985:SF130">
    <property type="entry name" value="ETHYLENE-RESPONSIVE TRANSCRIPTION FACTOR ERF034"/>
    <property type="match status" value="1"/>
</dbReference>
<gene>
    <name evidence="10" type="ORF">K2173_011129</name>
</gene>
<keyword evidence="4" id="KW-0010">Activator</keyword>
<feature type="domain" description="AP2/ERF" evidence="9">
    <location>
        <begin position="69"/>
        <end position="126"/>
    </location>
</feature>
<feature type="compositionally biased region" description="Polar residues" evidence="8">
    <location>
        <begin position="1"/>
        <end position="13"/>
    </location>
</feature>
<dbReference type="GO" id="GO:0003700">
    <property type="term" value="F:DNA-binding transcription factor activity"/>
    <property type="evidence" value="ECO:0007669"/>
    <property type="project" value="InterPro"/>
</dbReference>